<evidence type="ECO:0000256" key="4">
    <source>
        <dbReference type="ARBA" id="ARBA00022840"/>
    </source>
</evidence>
<keyword evidence="4" id="KW-0067">ATP-binding</keyword>
<accession>A0ABR8NPY8</accession>
<evidence type="ECO:0000259" key="5">
    <source>
        <dbReference type="Pfam" id="PF00580"/>
    </source>
</evidence>
<comment type="caution">
    <text evidence="6">The sequence shown here is derived from an EMBL/GenBank/DDBJ whole genome shotgun (WGS) entry which is preliminary data.</text>
</comment>
<proteinExistence type="predicted"/>
<gene>
    <name evidence="6" type="ORF">IF188_13525</name>
</gene>
<keyword evidence="7" id="KW-1185">Reference proteome</keyword>
<dbReference type="SUPFAM" id="SSF52540">
    <property type="entry name" value="P-loop containing nucleoside triphosphate hydrolases"/>
    <property type="match status" value="1"/>
</dbReference>
<sequence>MDVEGHCVVIAPPGSGKTKLLVTRLAALRTSGGGEARRVMVGG</sequence>
<keyword evidence="2" id="KW-0378">Hydrolase</keyword>
<evidence type="ECO:0000256" key="3">
    <source>
        <dbReference type="ARBA" id="ARBA00022806"/>
    </source>
</evidence>
<organism evidence="6 7">
    <name type="scientific">Microbacterium helvum</name>
    <dbReference type="NCBI Taxonomy" id="2773713"/>
    <lineage>
        <taxon>Bacteria</taxon>
        <taxon>Bacillati</taxon>
        <taxon>Actinomycetota</taxon>
        <taxon>Actinomycetes</taxon>
        <taxon>Micrococcales</taxon>
        <taxon>Microbacteriaceae</taxon>
        <taxon>Microbacterium</taxon>
    </lineage>
</organism>
<protein>
    <submittedName>
        <fullName evidence="6">AAA family ATPase</fullName>
    </submittedName>
</protein>
<evidence type="ECO:0000256" key="1">
    <source>
        <dbReference type="ARBA" id="ARBA00022741"/>
    </source>
</evidence>
<dbReference type="Gene3D" id="3.40.50.300">
    <property type="entry name" value="P-loop containing nucleotide triphosphate hydrolases"/>
    <property type="match status" value="1"/>
</dbReference>
<dbReference type="InterPro" id="IPR014016">
    <property type="entry name" value="UvrD-like_ATP-bd"/>
</dbReference>
<reference evidence="6 7" key="1">
    <citation type="submission" date="2020-09" db="EMBL/GenBank/DDBJ databases">
        <title>Isolation and identification of active actinomycetes.</title>
        <authorList>
            <person name="Li X."/>
        </authorList>
    </citation>
    <scope>NUCLEOTIDE SEQUENCE [LARGE SCALE GENOMIC DNA]</scope>
    <source>
        <strain evidence="6 7">NEAU-LLC</strain>
    </source>
</reference>
<dbReference type="Pfam" id="PF00580">
    <property type="entry name" value="UvrD-helicase"/>
    <property type="match status" value="1"/>
</dbReference>
<name>A0ABR8NPY8_9MICO</name>
<keyword evidence="3" id="KW-0347">Helicase</keyword>
<feature type="domain" description="UvrD-like helicase ATP-binding" evidence="5">
    <location>
        <begin position="3"/>
        <end position="41"/>
    </location>
</feature>
<evidence type="ECO:0000313" key="6">
    <source>
        <dbReference type="EMBL" id="MBD3942717.1"/>
    </source>
</evidence>
<dbReference type="InterPro" id="IPR027417">
    <property type="entry name" value="P-loop_NTPase"/>
</dbReference>
<dbReference type="EMBL" id="JACXZS010000009">
    <property type="protein sequence ID" value="MBD3942717.1"/>
    <property type="molecule type" value="Genomic_DNA"/>
</dbReference>
<keyword evidence="1" id="KW-0547">Nucleotide-binding</keyword>
<dbReference type="Proteomes" id="UP000598426">
    <property type="component" value="Unassembled WGS sequence"/>
</dbReference>
<evidence type="ECO:0000256" key="2">
    <source>
        <dbReference type="ARBA" id="ARBA00022801"/>
    </source>
</evidence>
<evidence type="ECO:0000313" key="7">
    <source>
        <dbReference type="Proteomes" id="UP000598426"/>
    </source>
</evidence>